<sequence>MTLFGGKGAVLDFLHSDRSRMCLFPLEGVRSSRILGLIKFK</sequence>
<proteinExistence type="predicted"/>
<protein>
    <submittedName>
        <fullName evidence="2">Uncharacterized protein</fullName>
    </submittedName>
</protein>
<dbReference type="Proteomes" id="UP000036681">
    <property type="component" value="Unplaced"/>
</dbReference>
<name>A0A0M3IMS6_ASCLU</name>
<dbReference type="WBParaSite" id="ALUE_0002005401-mRNA-1">
    <property type="protein sequence ID" value="ALUE_0002005401-mRNA-1"/>
    <property type="gene ID" value="ALUE_0002005401"/>
</dbReference>
<accession>A0A0M3IMS6</accession>
<dbReference type="AlphaFoldDB" id="A0A0M3IMS6"/>
<reference evidence="2" key="1">
    <citation type="submission" date="2017-02" db="UniProtKB">
        <authorList>
            <consortium name="WormBaseParasite"/>
        </authorList>
    </citation>
    <scope>IDENTIFICATION</scope>
</reference>
<evidence type="ECO:0000313" key="2">
    <source>
        <dbReference type="WBParaSite" id="ALUE_0002005401-mRNA-1"/>
    </source>
</evidence>
<keyword evidence="1" id="KW-1185">Reference proteome</keyword>
<evidence type="ECO:0000313" key="1">
    <source>
        <dbReference type="Proteomes" id="UP000036681"/>
    </source>
</evidence>
<organism evidence="1 2">
    <name type="scientific">Ascaris lumbricoides</name>
    <name type="common">Giant roundworm</name>
    <dbReference type="NCBI Taxonomy" id="6252"/>
    <lineage>
        <taxon>Eukaryota</taxon>
        <taxon>Metazoa</taxon>
        <taxon>Ecdysozoa</taxon>
        <taxon>Nematoda</taxon>
        <taxon>Chromadorea</taxon>
        <taxon>Rhabditida</taxon>
        <taxon>Spirurina</taxon>
        <taxon>Ascaridomorpha</taxon>
        <taxon>Ascaridoidea</taxon>
        <taxon>Ascarididae</taxon>
        <taxon>Ascaris</taxon>
    </lineage>
</organism>